<gene>
    <name evidence="1" type="ORF">VSF3289_04293</name>
</gene>
<name>A0A1E3WHZ2_9VIBR</name>
<evidence type="ECO:0000313" key="1">
    <source>
        <dbReference type="EMBL" id="ODS05152.1"/>
    </source>
</evidence>
<evidence type="ECO:0000313" key="2">
    <source>
        <dbReference type="Proteomes" id="UP000095131"/>
    </source>
</evidence>
<comment type="caution">
    <text evidence="1">The sequence shown here is derived from an EMBL/GenBank/DDBJ whole genome shotgun (WGS) entry which is preliminary data.</text>
</comment>
<dbReference type="EMBL" id="MDCJ01000007">
    <property type="protein sequence ID" value="ODS05152.1"/>
    <property type="molecule type" value="Genomic_DNA"/>
</dbReference>
<evidence type="ECO:0008006" key="3">
    <source>
        <dbReference type="Google" id="ProtNLM"/>
    </source>
</evidence>
<dbReference type="OrthoDB" id="5690455at2"/>
<proteinExistence type="predicted"/>
<dbReference type="AlphaFoldDB" id="A0A1E3WHZ2"/>
<dbReference type="Proteomes" id="UP000095131">
    <property type="component" value="Unassembled WGS sequence"/>
</dbReference>
<organism evidence="1 2">
    <name type="scientific">Vibrio scophthalmi</name>
    <dbReference type="NCBI Taxonomy" id="45658"/>
    <lineage>
        <taxon>Bacteria</taxon>
        <taxon>Pseudomonadati</taxon>
        <taxon>Pseudomonadota</taxon>
        <taxon>Gammaproteobacteria</taxon>
        <taxon>Vibrionales</taxon>
        <taxon>Vibrionaceae</taxon>
        <taxon>Vibrio</taxon>
    </lineage>
</organism>
<dbReference type="InterPro" id="IPR047666">
    <property type="entry name" value="ANR_neg_reg"/>
</dbReference>
<reference evidence="1 2" key="1">
    <citation type="submission" date="2016-08" db="EMBL/GenBank/DDBJ databases">
        <title>Genome sequencing of Vibrio scophthalmi strain FP3289, an isolated from Paralichthys olivaceus.</title>
        <authorList>
            <person name="Han H.-J."/>
        </authorList>
    </citation>
    <scope>NUCLEOTIDE SEQUENCE [LARGE SCALE GENOMIC DNA]</scope>
    <source>
        <strain evidence="1 2">FP3289</strain>
    </source>
</reference>
<accession>A0A1E3WHZ2</accession>
<protein>
    <recommendedName>
        <fullName evidence="3">ANR family transcriptional regulator</fullName>
    </recommendedName>
</protein>
<dbReference type="RefSeq" id="WP_069448116.1">
    <property type="nucleotide sequence ID" value="NZ_MDCJ01000007.1"/>
</dbReference>
<dbReference type="NCBIfam" id="NF033650">
    <property type="entry name" value="ANR_neg_reg"/>
    <property type="match status" value="1"/>
</dbReference>
<sequence length="76" mass="8943">MARKYSTYQKYIELAKQAALLERQNEYSEASIYWAEAVVCLLDTRSANLDWAVCRAEFCQHWATRLNVKKEQTHEA</sequence>